<protein>
    <submittedName>
        <fullName evidence="1">Uncharacterized protein</fullName>
    </submittedName>
</protein>
<sequence length="89" mass="9976">MISIEDVCTFLNRNLVERSETFNAVLRTLWHLNPNDIPDDIEVYAATSGSHVTDLVGILNGLFCKSGKRIASVRVNNQIQFVVESNEKV</sequence>
<accession>A0A384ZWC5</accession>
<name>A0A384ZWC5_9CAUD</name>
<proteinExistence type="predicted"/>
<gene>
    <name evidence="1" type="ORF">JA13_160</name>
</gene>
<reference evidence="1 2" key="1">
    <citation type="journal article" date="2018" name="Front. Microbiol.">
        <title>Jumbo Bacteriophages Are Represented Within an Increasing Diversity of Environmental Viruses Infecting the Emerging Phytopathogen, Dickeya solani.</title>
        <authorList>
            <person name="Day A.W."/>
            <person name="Ahn J."/>
            <person name="Salmond G.P.C."/>
        </authorList>
    </citation>
    <scope>NUCLEOTIDE SEQUENCE [LARGE SCALE GENOMIC DNA]</scope>
</reference>
<dbReference type="Proteomes" id="UP000263742">
    <property type="component" value="Segment"/>
</dbReference>
<evidence type="ECO:0000313" key="2">
    <source>
        <dbReference type="Proteomes" id="UP000263742"/>
    </source>
</evidence>
<dbReference type="EMBL" id="MH460460">
    <property type="protein sequence ID" value="AXG66563.1"/>
    <property type="molecule type" value="Genomic_DNA"/>
</dbReference>
<organism evidence="1 2">
    <name type="scientific">Dickeya phage vB_DsoM_JA13</name>
    <dbReference type="NCBI Taxonomy" id="2283030"/>
    <lineage>
        <taxon>Viruses</taxon>
        <taxon>Duplodnaviria</taxon>
        <taxon>Heunggongvirae</taxon>
        <taxon>Uroviricota</taxon>
        <taxon>Caudoviricetes</taxon>
        <taxon>Salmondvirus</taxon>
        <taxon>Salmondvirus JA11</taxon>
    </lineage>
</organism>
<evidence type="ECO:0000313" key="1">
    <source>
        <dbReference type="EMBL" id="AXG66563.1"/>
    </source>
</evidence>